<dbReference type="GO" id="GO:0005886">
    <property type="term" value="C:plasma membrane"/>
    <property type="evidence" value="ECO:0007669"/>
    <property type="project" value="TreeGrafter"/>
</dbReference>
<feature type="domain" description="T-SNARE coiled-coil homology" evidence="12">
    <location>
        <begin position="435"/>
        <end position="497"/>
    </location>
</feature>
<feature type="compositionally biased region" description="Polar residues" evidence="11">
    <location>
        <begin position="312"/>
        <end position="327"/>
    </location>
</feature>
<evidence type="ECO:0000256" key="7">
    <source>
        <dbReference type="ARBA" id="ARBA00053876"/>
    </source>
</evidence>
<dbReference type="Proteomes" id="UP000579812">
    <property type="component" value="Unassembled WGS sequence"/>
</dbReference>
<comment type="subunit">
    <text evidence="8">Homotetramer (via coiled-coil domain), also forms heterotetramers with STX4 and VAMP3. Found in a complex with VAMP8 and STX1A. Found in a complex with VAMP8 and STX4 in pancreas. Interacts simultaneously with SNAPIN and SYN4. Interacts with STX1A. Interacts with STX12. Interacts tightly to multiple syntaxins and synaptobrevins/VAMPs. Interacts with ZDHHC13 (via ANK repeats). Interacts with ZDHHC17 (via ANK repeats).</text>
</comment>
<feature type="coiled-coil region" evidence="10">
    <location>
        <begin position="466"/>
        <end position="500"/>
    </location>
</feature>
<evidence type="ECO:0000256" key="3">
    <source>
        <dbReference type="ARBA" id="ARBA00022737"/>
    </source>
</evidence>
<dbReference type="FunFam" id="1.20.5.110:FF:000007">
    <property type="entry name" value="Synaptosomal-associated protein"/>
    <property type="match status" value="2"/>
</dbReference>
<evidence type="ECO:0000256" key="4">
    <source>
        <dbReference type="ARBA" id="ARBA00023018"/>
    </source>
</evidence>
<keyword evidence="3" id="KW-0677">Repeat</keyword>
<feature type="compositionally biased region" description="Polar residues" evidence="11">
    <location>
        <begin position="532"/>
        <end position="548"/>
    </location>
</feature>
<comment type="subcellular location">
    <subcellularLocation>
        <location evidence="6">Synapse</location>
        <location evidence="6">Synaptosome</location>
    </subcellularLocation>
</comment>
<dbReference type="InterPro" id="IPR000727">
    <property type="entry name" value="T_SNARE_dom"/>
</dbReference>
<gene>
    <name evidence="13" type="ORF">G5714_017175</name>
</gene>
<dbReference type="Gene3D" id="1.20.5.110">
    <property type="match status" value="5"/>
</dbReference>
<name>A0A7J6C701_9TELE</name>
<dbReference type="GO" id="GO:0019905">
    <property type="term" value="F:syntaxin binding"/>
    <property type="evidence" value="ECO:0007669"/>
    <property type="project" value="TreeGrafter"/>
</dbReference>
<organism evidence="13 14">
    <name type="scientific">Onychostoma macrolepis</name>
    <dbReference type="NCBI Taxonomy" id="369639"/>
    <lineage>
        <taxon>Eukaryota</taxon>
        <taxon>Metazoa</taxon>
        <taxon>Chordata</taxon>
        <taxon>Craniata</taxon>
        <taxon>Vertebrata</taxon>
        <taxon>Euteleostomi</taxon>
        <taxon>Actinopterygii</taxon>
        <taxon>Neopterygii</taxon>
        <taxon>Teleostei</taxon>
        <taxon>Ostariophysi</taxon>
        <taxon>Cypriniformes</taxon>
        <taxon>Cyprinidae</taxon>
        <taxon>Acrossocheilinae</taxon>
        <taxon>Onychostoma</taxon>
    </lineage>
</organism>
<evidence type="ECO:0000259" key="12">
    <source>
        <dbReference type="PROSITE" id="PS50192"/>
    </source>
</evidence>
<proteinExistence type="inferred from homology"/>
<feature type="coiled-coil region" evidence="10">
    <location>
        <begin position="245"/>
        <end position="279"/>
    </location>
</feature>
<evidence type="ECO:0000256" key="8">
    <source>
        <dbReference type="ARBA" id="ARBA00065910"/>
    </source>
</evidence>
<keyword evidence="5 10" id="KW-0175">Coiled coil</keyword>
<evidence type="ECO:0000256" key="11">
    <source>
        <dbReference type="SAM" id="MobiDB-lite"/>
    </source>
</evidence>
<sequence>MSKQPQSVELKATGGAANLDTSKMADMTVEDITLRANQVTDESLESTRRMLQMAEESRETGVKTMTMLDEQGEQLRRVDQGMDQINQDMRQAEKNLTDLSKCCGLCVCPCDRVTSIEHDGRYKKTWGTGSDNSCTEGGVVSSQPTVVRNGQVVSSGSAGASDPYVKRVTNDAREDEMEENLEQNWSILRSKIRAESQFSKMADMSVEEMTTKANNVTNESLESTRRMLQMTEESYKVGVKTMTMLDEQGETLKNVEQEMDQISQDMKQARKNLNELSKCCGLCLCPCNRLKSNKSDWRKKQRKKAKENKQNVVSSQPTAVRNGQAVSAGSAAPTGPYIKRVTNDAREDEMEENLEQVGGIIGDLKNLALDMGNEIDKQNKTIDRITDKAEENIACADKANQQNWSILRSVFKIRAESQFSRMADMSVEEMTTKANHVTNESLESTRRMVQMTNDTLKVGVKTMTMLDEQGETLKNVEREMDQIKQDMNQARKNLNELSKCCGLCLCPCNRLKSTKSDWRKKQVREPKENKQKVVSSQPTAVCNGQAVSAGSAAPTSRDDDREDEMEENLSQVVNHVETLKNMALDLSNKIEDQIQIIDHVNNEITTITSEVVAAEKQARKHK</sequence>
<dbReference type="PANTHER" id="PTHR19305:SF4">
    <property type="entry name" value="SYNAPTOSOMAL-ASSOCIATED PROTEIN 23"/>
    <property type="match status" value="1"/>
</dbReference>
<feature type="region of interest" description="Disordered" evidence="11">
    <location>
        <begin position="295"/>
        <end position="337"/>
    </location>
</feature>
<dbReference type="PROSITE" id="PS50192">
    <property type="entry name" value="T_SNARE"/>
    <property type="match status" value="5"/>
</dbReference>
<evidence type="ECO:0000256" key="9">
    <source>
        <dbReference type="RuleBase" id="RU003496"/>
    </source>
</evidence>
<evidence type="ECO:0000256" key="5">
    <source>
        <dbReference type="ARBA" id="ARBA00023054"/>
    </source>
</evidence>
<accession>A0A7J6C701</accession>
<feature type="domain" description="T-SNARE coiled-coil homology" evidence="12">
    <location>
        <begin position="344"/>
        <end position="406"/>
    </location>
</feature>
<evidence type="ECO:0000313" key="14">
    <source>
        <dbReference type="Proteomes" id="UP000579812"/>
    </source>
</evidence>
<comment type="similarity">
    <text evidence="1 9">Belongs to the SNAP-25 family.</text>
</comment>
<dbReference type="GO" id="GO:0098793">
    <property type="term" value="C:presynapse"/>
    <property type="evidence" value="ECO:0007669"/>
    <property type="project" value="GOC"/>
</dbReference>
<feature type="compositionally biased region" description="Basic and acidic residues" evidence="11">
    <location>
        <begin position="519"/>
        <end position="531"/>
    </location>
</feature>
<keyword evidence="2" id="KW-0771">Synaptosome</keyword>
<reference evidence="13 14" key="1">
    <citation type="submission" date="2020-04" db="EMBL/GenBank/DDBJ databases">
        <title>Chromosome-level genome assembly of a cyprinid fish Onychostoma macrolepis by integration of Nanopore Sequencing, Bionano and Hi-C technology.</title>
        <authorList>
            <person name="Wang D."/>
        </authorList>
    </citation>
    <scope>NUCLEOTIDE SEQUENCE [LARGE SCALE GENOMIC DNA]</scope>
    <source>
        <strain evidence="13">SWU-2019</strain>
        <tissue evidence="13">Muscle</tissue>
    </source>
</reference>
<feature type="domain" description="T-SNARE coiled-coil homology" evidence="12">
    <location>
        <begin position="37"/>
        <end position="99"/>
    </location>
</feature>
<feature type="region of interest" description="Disordered" evidence="11">
    <location>
        <begin position="519"/>
        <end position="564"/>
    </location>
</feature>
<dbReference type="InterPro" id="IPR000928">
    <property type="entry name" value="SNAP-25_dom"/>
</dbReference>
<evidence type="ECO:0000256" key="1">
    <source>
        <dbReference type="ARBA" id="ARBA00009480"/>
    </source>
</evidence>
<dbReference type="GO" id="GO:0016082">
    <property type="term" value="P:synaptic vesicle priming"/>
    <property type="evidence" value="ECO:0007669"/>
    <property type="project" value="TreeGrafter"/>
</dbReference>
<comment type="caution">
    <text evidence="13">The sequence shown here is derived from an EMBL/GenBank/DDBJ whole genome shotgun (WGS) entry which is preliminary data.</text>
</comment>
<dbReference type="CDD" id="cd15889">
    <property type="entry name" value="SNARE_SNAP25N_23N"/>
    <property type="match status" value="3"/>
</dbReference>
<evidence type="ECO:0000256" key="10">
    <source>
        <dbReference type="SAM" id="Coils"/>
    </source>
</evidence>
<protein>
    <recommendedName>
        <fullName evidence="9">Synaptosomal-associated protein</fullName>
    </recommendedName>
</protein>
<dbReference type="GO" id="GO:0031629">
    <property type="term" value="P:synaptic vesicle fusion to presynaptic active zone membrane"/>
    <property type="evidence" value="ECO:0007669"/>
    <property type="project" value="TreeGrafter"/>
</dbReference>
<feature type="coiled-coil region" evidence="10">
    <location>
        <begin position="75"/>
        <end position="102"/>
    </location>
</feature>
<comment type="function">
    <text evidence="7">Essential component of the high affinity receptor for the general membrane fusion machinery and an important regulator of transport vesicle docking and fusion.</text>
</comment>
<keyword evidence="14" id="KW-1185">Reference proteome</keyword>
<evidence type="ECO:0000256" key="6">
    <source>
        <dbReference type="ARBA" id="ARBA00034102"/>
    </source>
</evidence>
<dbReference type="GO" id="GO:0031201">
    <property type="term" value="C:SNARE complex"/>
    <property type="evidence" value="ECO:0007669"/>
    <property type="project" value="TreeGrafter"/>
</dbReference>
<dbReference type="GO" id="GO:0043005">
    <property type="term" value="C:neuron projection"/>
    <property type="evidence" value="ECO:0007669"/>
    <property type="project" value="UniProtKB-KW"/>
</dbReference>
<dbReference type="SUPFAM" id="SSF58038">
    <property type="entry name" value="SNARE fusion complex"/>
    <property type="match status" value="5"/>
</dbReference>
<feature type="domain" description="T-SNARE coiled-coil homology" evidence="12">
    <location>
        <begin position="559"/>
        <end position="621"/>
    </location>
</feature>
<evidence type="ECO:0000256" key="2">
    <source>
        <dbReference type="ARBA" id="ARBA00022599"/>
    </source>
</evidence>
<feature type="domain" description="T-SNARE coiled-coil homology" evidence="12">
    <location>
        <begin position="214"/>
        <end position="276"/>
    </location>
</feature>
<dbReference type="Pfam" id="PF00835">
    <property type="entry name" value="SNAP-25"/>
    <property type="match status" value="2"/>
</dbReference>
<dbReference type="FunFam" id="1.20.5.110:FF:000018">
    <property type="entry name" value="Synaptosomal-associated protein"/>
    <property type="match status" value="1"/>
</dbReference>
<dbReference type="GO" id="GO:0005484">
    <property type="term" value="F:SNAP receptor activity"/>
    <property type="evidence" value="ECO:0007669"/>
    <property type="project" value="TreeGrafter"/>
</dbReference>
<dbReference type="SMART" id="SM00397">
    <property type="entry name" value="t_SNARE"/>
    <property type="match status" value="5"/>
</dbReference>
<dbReference type="PANTHER" id="PTHR19305">
    <property type="entry name" value="SYNAPTOSOMAL ASSOCIATED PROTEIN"/>
    <property type="match status" value="1"/>
</dbReference>
<dbReference type="EMBL" id="JAAMOB010000017">
    <property type="protein sequence ID" value="KAF4102375.1"/>
    <property type="molecule type" value="Genomic_DNA"/>
</dbReference>
<evidence type="ECO:0000313" key="13">
    <source>
        <dbReference type="EMBL" id="KAF4102375.1"/>
    </source>
</evidence>
<dbReference type="AlphaFoldDB" id="A0A7J6C701"/>
<keyword evidence="4" id="KW-0770">Synapse</keyword>